<gene>
    <name evidence="6" type="ORF">DCHRY22_LOCUS12647</name>
</gene>
<organism evidence="6 7">
    <name type="scientific">Danaus chrysippus</name>
    <name type="common">African queen</name>
    <dbReference type="NCBI Taxonomy" id="151541"/>
    <lineage>
        <taxon>Eukaryota</taxon>
        <taxon>Metazoa</taxon>
        <taxon>Ecdysozoa</taxon>
        <taxon>Arthropoda</taxon>
        <taxon>Hexapoda</taxon>
        <taxon>Insecta</taxon>
        <taxon>Pterygota</taxon>
        <taxon>Neoptera</taxon>
        <taxon>Endopterygota</taxon>
        <taxon>Lepidoptera</taxon>
        <taxon>Glossata</taxon>
        <taxon>Ditrysia</taxon>
        <taxon>Papilionoidea</taxon>
        <taxon>Nymphalidae</taxon>
        <taxon>Danainae</taxon>
        <taxon>Danaini</taxon>
        <taxon>Danaina</taxon>
        <taxon>Danaus</taxon>
        <taxon>Anosia</taxon>
    </lineage>
</organism>
<evidence type="ECO:0000256" key="4">
    <source>
        <dbReference type="ARBA" id="ARBA00023004"/>
    </source>
</evidence>
<accession>A0A8J2QZ80</accession>
<dbReference type="Pfam" id="PF03055">
    <property type="entry name" value="RPE65"/>
    <property type="match status" value="1"/>
</dbReference>
<evidence type="ECO:0000256" key="2">
    <source>
        <dbReference type="ARBA" id="ARBA00022723"/>
    </source>
</evidence>
<evidence type="ECO:0000256" key="5">
    <source>
        <dbReference type="PIRSR" id="PIRSR604294-1"/>
    </source>
</evidence>
<evidence type="ECO:0000256" key="1">
    <source>
        <dbReference type="ARBA" id="ARBA00006787"/>
    </source>
</evidence>
<feature type="binding site" evidence="5">
    <location>
        <position position="311"/>
    </location>
    <ligand>
        <name>Fe cation</name>
        <dbReference type="ChEBI" id="CHEBI:24875"/>
        <note>catalytic</note>
    </ligand>
</feature>
<comment type="cofactor">
    <cofactor evidence="5">
        <name>Fe(2+)</name>
        <dbReference type="ChEBI" id="CHEBI:29033"/>
    </cofactor>
    <text evidence="5">Binds 1 Fe(2+) ion per subunit.</text>
</comment>
<comment type="similarity">
    <text evidence="1">Belongs to the carotenoid oxygenase family.</text>
</comment>
<dbReference type="Proteomes" id="UP000789524">
    <property type="component" value="Unassembled WGS sequence"/>
</dbReference>
<protein>
    <submittedName>
        <fullName evidence="6">(African queen) hypothetical protein</fullName>
    </submittedName>
</protein>
<name>A0A8J2QZ80_9NEOP</name>
<feature type="binding site" evidence="5">
    <location>
        <position position="184"/>
    </location>
    <ligand>
        <name>Fe cation</name>
        <dbReference type="ChEBI" id="CHEBI:24875"/>
        <note>catalytic</note>
    </ligand>
</feature>
<proteinExistence type="inferred from homology"/>
<evidence type="ECO:0000313" key="7">
    <source>
        <dbReference type="Proteomes" id="UP000789524"/>
    </source>
</evidence>
<dbReference type="InterPro" id="IPR004294">
    <property type="entry name" value="Carotenoid_Oase"/>
</dbReference>
<dbReference type="GO" id="GO:0010436">
    <property type="term" value="F:carotenoid dioxygenase activity"/>
    <property type="evidence" value="ECO:0007669"/>
    <property type="project" value="TreeGrafter"/>
</dbReference>
<dbReference type="OrthoDB" id="1069523at2759"/>
<evidence type="ECO:0000313" key="6">
    <source>
        <dbReference type="EMBL" id="CAG9578211.1"/>
    </source>
</evidence>
<feature type="binding site" evidence="5">
    <location>
        <position position="242"/>
    </location>
    <ligand>
        <name>Fe cation</name>
        <dbReference type="ChEBI" id="CHEBI:24875"/>
        <note>catalytic</note>
    </ligand>
</feature>
<comment type="caution">
    <text evidence="6">The sequence shown here is derived from an EMBL/GenBank/DDBJ whole genome shotgun (WGS) entry which is preliminary data.</text>
</comment>
<keyword evidence="7" id="KW-1185">Reference proteome</keyword>
<dbReference type="GO" id="GO:0003834">
    <property type="term" value="F:beta-carotene 15,15'-dioxygenase activity"/>
    <property type="evidence" value="ECO:0007669"/>
    <property type="project" value="TreeGrafter"/>
</dbReference>
<dbReference type="GO" id="GO:0042574">
    <property type="term" value="P:retinal metabolic process"/>
    <property type="evidence" value="ECO:0007669"/>
    <property type="project" value="TreeGrafter"/>
</dbReference>
<keyword evidence="3" id="KW-0560">Oxidoreductase</keyword>
<feature type="binding site" evidence="5">
    <location>
        <position position="499"/>
    </location>
    <ligand>
        <name>Fe cation</name>
        <dbReference type="ChEBI" id="CHEBI:24875"/>
        <note>catalytic</note>
    </ligand>
</feature>
<dbReference type="EMBL" id="CAKASE010000077">
    <property type="protein sequence ID" value="CAG9578211.1"/>
    <property type="molecule type" value="Genomic_DNA"/>
</dbReference>
<evidence type="ECO:0000256" key="3">
    <source>
        <dbReference type="ARBA" id="ARBA00023002"/>
    </source>
</evidence>
<dbReference type="PANTHER" id="PTHR10543">
    <property type="entry name" value="BETA-CAROTENE DIOXYGENASE"/>
    <property type="match status" value="1"/>
</dbReference>
<dbReference type="AlphaFoldDB" id="A0A8J2QZ80"/>
<keyword evidence="2 5" id="KW-0479">Metal-binding</keyword>
<keyword evidence="4 5" id="KW-0408">Iron</keyword>
<sequence>MPKTKIDNFATQSWTTPMLRTCTQEIKNPLEGKITGSIPSWLQGTLIRNGSGAIKIGNSEFGHVFDGSALLHRFSIKGGRATYQCRFLDSKTLRKNRAANRIVVTEFATEAVPDPCHTIFDRISTIFNPAEAVTDNCGISVCPFGDQMYAMTEYTNVYKIDPESLDTLEKKSLLNSLIVCHTAHPHVMKNGDVYNIALGVVKGLLKHMIVKFPYTEKGDMFDLVEVIHTVDSRWLLHPSYMHSFGITENYFIIIEQPLAISYLNSAVSYLTNRPFSSSVLWYDDYETQIVLINRHTGEQTRYTTETFFFMHIINCFELDSQLIIDVCSYKDAKIIDALYVEAIKNINSNPDYAKWCQSQAKRIEIPLNSPNNSRVEMSVIADIPIETPRINYELYNGRPYRYFYGMGPQVHSIYGGTIIKVDTKSGEVKTWCEVDAHPSEPVFVARPDAQDEDDGVLLSALLWGSDENATALLVLDARDLTELGRVRFTTPSHAPKCFHGWYLPDTNST</sequence>
<dbReference type="PANTHER" id="PTHR10543:SF24">
    <property type="entry name" value="CAROTENOID ISOMEROOXYGENASE"/>
    <property type="match status" value="1"/>
</dbReference>
<reference evidence="6" key="1">
    <citation type="submission" date="2021-09" db="EMBL/GenBank/DDBJ databases">
        <authorList>
            <person name="Martin H S."/>
        </authorList>
    </citation>
    <scope>NUCLEOTIDE SEQUENCE</scope>
</reference>
<dbReference type="GO" id="GO:0046872">
    <property type="term" value="F:metal ion binding"/>
    <property type="evidence" value="ECO:0007669"/>
    <property type="project" value="UniProtKB-KW"/>
</dbReference>
<dbReference type="GO" id="GO:0016121">
    <property type="term" value="P:carotene catabolic process"/>
    <property type="evidence" value="ECO:0007669"/>
    <property type="project" value="TreeGrafter"/>
</dbReference>